<evidence type="ECO:0000313" key="1">
    <source>
        <dbReference type="Proteomes" id="UP000887540"/>
    </source>
</evidence>
<dbReference type="AlphaFoldDB" id="A0A914CDP6"/>
<proteinExistence type="predicted"/>
<sequence>MEKQQRRRAESKHWTAVKFRKIADSMEDLREQLLGRGEDVPENPVVGETARAGIAEPDQYDAFDEVRSVATKNCRSVEQRFLGRR</sequence>
<organism evidence="1 2">
    <name type="scientific">Acrobeloides nanus</name>
    <dbReference type="NCBI Taxonomy" id="290746"/>
    <lineage>
        <taxon>Eukaryota</taxon>
        <taxon>Metazoa</taxon>
        <taxon>Ecdysozoa</taxon>
        <taxon>Nematoda</taxon>
        <taxon>Chromadorea</taxon>
        <taxon>Rhabditida</taxon>
        <taxon>Tylenchina</taxon>
        <taxon>Cephalobomorpha</taxon>
        <taxon>Cephaloboidea</taxon>
        <taxon>Cephalobidae</taxon>
        <taxon>Acrobeloides</taxon>
    </lineage>
</organism>
<protein>
    <submittedName>
        <fullName evidence="2">Uncharacterized protein</fullName>
    </submittedName>
</protein>
<reference evidence="2" key="1">
    <citation type="submission" date="2022-11" db="UniProtKB">
        <authorList>
            <consortium name="WormBaseParasite"/>
        </authorList>
    </citation>
    <scope>IDENTIFICATION</scope>
</reference>
<name>A0A914CDP6_9BILA</name>
<evidence type="ECO:0000313" key="2">
    <source>
        <dbReference type="WBParaSite" id="ACRNAN_Path_902.g3474.t1"/>
    </source>
</evidence>
<dbReference type="WBParaSite" id="ACRNAN_Path_902.g3474.t1">
    <property type="protein sequence ID" value="ACRNAN_Path_902.g3474.t1"/>
    <property type="gene ID" value="ACRNAN_Path_902.g3474"/>
</dbReference>
<accession>A0A914CDP6</accession>
<keyword evidence="1" id="KW-1185">Reference proteome</keyword>
<dbReference type="Proteomes" id="UP000887540">
    <property type="component" value="Unplaced"/>
</dbReference>